<gene>
    <name evidence="1" type="ORF">ACFPOC_11800</name>
</gene>
<accession>A0ABW0SDV2</accession>
<comment type="caution">
    <text evidence="1">The sequence shown here is derived from an EMBL/GenBank/DDBJ whole genome shotgun (WGS) entry which is preliminary data.</text>
</comment>
<name>A0ABW0SDV2_9RHOB</name>
<protein>
    <recommendedName>
        <fullName evidence="3">YihY/virulence factor BrkB family protein</fullName>
    </recommendedName>
</protein>
<dbReference type="RefSeq" id="WP_377110065.1">
    <property type="nucleotide sequence ID" value="NZ_JBHSNA010000010.1"/>
</dbReference>
<proteinExistence type="predicted"/>
<evidence type="ECO:0000313" key="1">
    <source>
        <dbReference type="EMBL" id="MFC5567090.1"/>
    </source>
</evidence>
<dbReference type="EMBL" id="JBHSNA010000010">
    <property type="protein sequence ID" value="MFC5567090.1"/>
    <property type="molecule type" value="Genomic_DNA"/>
</dbReference>
<evidence type="ECO:0008006" key="3">
    <source>
        <dbReference type="Google" id="ProtNLM"/>
    </source>
</evidence>
<reference evidence="2" key="1">
    <citation type="journal article" date="2019" name="Int. J. Syst. Evol. Microbiol.">
        <title>The Global Catalogue of Microorganisms (GCM) 10K type strain sequencing project: providing services to taxonomists for standard genome sequencing and annotation.</title>
        <authorList>
            <consortium name="The Broad Institute Genomics Platform"/>
            <consortium name="The Broad Institute Genome Sequencing Center for Infectious Disease"/>
            <person name="Wu L."/>
            <person name="Ma J."/>
        </authorList>
    </citation>
    <scope>NUCLEOTIDE SEQUENCE [LARGE SCALE GENOMIC DNA]</scope>
    <source>
        <strain evidence="2">KACC 11588</strain>
    </source>
</reference>
<organism evidence="1 2">
    <name type="scientific">Rubellimicrobium aerolatum</name>
    <dbReference type="NCBI Taxonomy" id="490979"/>
    <lineage>
        <taxon>Bacteria</taxon>
        <taxon>Pseudomonadati</taxon>
        <taxon>Pseudomonadota</taxon>
        <taxon>Alphaproteobacteria</taxon>
        <taxon>Rhodobacterales</taxon>
        <taxon>Roseobacteraceae</taxon>
        <taxon>Rubellimicrobium</taxon>
    </lineage>
</organism>
<dbReference type="Proteomes" id="UP001596056">
    <property type="component" value="Unassembled WGS sequence"/>
</dbReference>
<keyword evidence="2" id="KW-1185">Reference proteome</keyword>
<evidence type="ECO:0000313" key="2">
    <source>
        <dbReference type="Proteomes" id="UP001596056"/>
    </source>
</evidence>
<sequence>MKGWQFLWRELRDAMAREGWATRGLLVASALLTLYCAAQIPQRVVDVARLLGW</sequence>